<dbReference type="RefSeq" id="XP_040721821.1">
    <property type="nucleotide sequence ID" value="XM_040871694.1"/>
</dbReference>
<organism evidence="2 3">
    <name type="scientific">Protomyces lactucae-debilis</name>
    <dbReference type="NCBI Taxonomy" id="2754530"/>
    <lineage>
        <taxon>Eukaryota</taxon>
        <taxon>Fungi</taxon>
        <taxon>Dikarya</taxon>
        <taxon>Ascomycota</taxon>
        <taxon>Taphrinomycotina</taxon>
        <taxon>Taphrinomycetes</taxon>
        <taxon>Taphrinales</taxon>
        <taxon>Protomycetaceae</taxon>
        <taxon>Protomyces</taxon>
    </lineage>
</organism>
<feature type="compositionally biased region" description="Basic and acidic residues" evidence="1">
    <location>
        <begin position="347"/>
        <end position="357"/>
    </location>
</feature>
<keyword evidence="3" id="KW-1185">Reference proteome</keyword>
<accession>A0A1Y2EPJ0</accession>
<evidence type="ECO:0000313" key="3">
    <source>
        <dbReference type="Proteomes" id="UP000193685"/>
    </source>
</evidence>
<proteinExistence type="predicted"/>
<dbReference type="AlphaFoldDB" id="A0A1Y2EPJ0"/>
<feature type="region of interest" description="Disordered" evidence="1">
    <location>
        <begin position="321"/>
        <end position="367"/>
    </location>
</feature>
<comment type="caution">
    <text evidence="2">The sequence shown here is derived from an EMBL/GenBank/DDBJ whole genome shotgun (WGS) entry which is preliminary data.</text>
</comment>
<feature type="region of interest" description="Disordered" evidence="1">
    <location>
        <begin position="448"/>
        <end position="470"/>
    </location>
</feature>
<dbReference type="GeneID" id="63788293"/>
<sequence length="527" mass="57573">MKKGDRLSDFFKEADTLPSPIEKQVKRRTRKQQQLATFDPDVHGLESDSSGDDEVAFLSNITFSPIKAQATRPVHQGTPAVMTTATPKRDYEVIVDYDSDGTGFAFSPVKFTPAPIKRRVNTPAPAASRGAVIWDSAQRRVVARDASIVTHTRDASQRVDAADPYSPQAVALSTHLGLSPDTTSSSATTTPEQGMHRAIYARPRGPHLASFGKRQQSNRLVSITQHAPHVRFTRSISGQRPAVSLETLPIPAACIPKPPTLRPRTQKQVLKIPLTQPRSPRFALDALKASRERAALDAAKQQSLQALAVAANTYASHVLDDMSPTNTATPRVKSTKRRRCSVVSQEEQGRPSREQTRNKRIKRESRQAVADVAAAEEETSHARQTQFRASMPLGKLMQPIMLLSPAARIGNQRHIQGLSECRMADLENSLPHQHTAKASHQAPQVDFFSTGSAHTTPSSSPSVLPTTKSNAPSLPLLSSSCERFLLSRPAESAAAATAPARRPSFPPSMSGENTSVWRHRNLLYYTA</sequence>
<protein>
    <submittedName>
        <fullName evidence="2">Uncharacterized protein</fullName>
    </submittedName>
</protein>
<reference evidence="2 3" key="1">
    <citation type="submission" date="2016-07" db="EMBL/GenBank/DDBJ databases">
        <title>Pervasive Adenine N6-methylation of Active Genes in Fungi.</title>
        <authorList>
            <consortium name="DOE Joint Genome Institute"/>
            <person name="Mondo S.J."/>
            <person name="Dannebaum R.O."/>
            <person name="Kuo R.C."/>
            <person name="Labutti K."/>
            <person name="Haridas S."/>
            <person name="Kuo A."/>
            <person name="Salamov A."/>
            <person name="Ahrendt S.R."/>
            <person name="Lipzen A."/>
            <person name="Sullivan W."/>
            <person name="Andreopoulos W.B."/>
            <person name="Clum A."/>
            <person name="Lindquist E."/>
            <person name="Daum C."/>
            <person name="Ramamoorthy G.K."/>
            <person name="Gryganskyi A."/>
            <person name="Culley D."/>
            <person name="Magnuson J.K."/>
            <person name="James T.Y."/>
            <person name="O'Malley M.A."/>
            <person name="Stajich J.E."/>
            <person name="Spatafora J.W."/>
            <person name="Visel A."/>
            <person name="Grigoriev I.V."/>
        </authorList>
    </citation>
    <scope>NUCLEOTIDE SEQUENCE [LARGE SCALE GENOMIC DNA]</scope>
    <source>
        <strain evidence="2 3">12-1054</strain>
    </source>
</reference>
<evidence type="ECO:0000313" key="2">
    <source>
        <dbReference type="EMBL" id="ORY73462.1"/>
    </source>
</evidence>
<evidence type="ECO:0000256" key="1">
    <source>
        <dbReference type="SAM" id="MobiDB-lite"/>
    </source>
</evidence>
<gene>
    <name evidence="2" type="ORF">BCR37DRAFT_395966</name>
</gene>
<dbReference type="EMBL" id="MCFI01000034">
    <property type="protein sequence ID" value="ORY73462.1"/>
    <property type="molecule type" value="Genomic_DNA"/>
</dbReference>
<feature type="region of interest" description="Disordered" evidence="1">
    <location>
        <begin position="18"/>
        <end position="50"/>
    </location>
</feature>
<feature type="compositionally biased region" description="Low complexity" evidence="1">
    <location>
        <begin position="455"/>
        <end position="470"/>
    </location>
</feature>
<name>A0A1Y2EPJ0_PROLT</name>
<dbReference type="Proteomes" id="UP000193685">
    <property type="component" value="Unassembled WGS sequence"/>
</dbReference>